<comment type="caution">
    <text evidence="2">The sequence shown here is derived from an EMBL/GenBank/DDBJ whole genome shotgun (WGS) entry which is preliminary data.</text>
</comment>
<evidence type="ECO:0000256" key="1">
    <source>
        <dbReference type="SAM" id="MobiDB-lite"/>
    </source>
</evidence>
<proteinExistence type="predicted"/>
<sequence length="394" mass="44412">MSVLILRIMGHRWPKQIEAGEEVPGWAVRSGVVPLLGGTGKRTLGNRLRERLREEDGVLGAQHTEALLQELTGFNIDEWLRRRFFPRHISQFKSRPVVWHLVSTPPKGKNNGKKSRGGPQRRPAFECMVYYHACSTNALARVRSELLEPLIQLELGQLAPITLQLPEYQQPTSSQNGQAEPPVQLELSEVASAATQEQGPKTSLRDEEYLAAVLASERIRELRTFLDTLYAIEQLGFACEELSALLAQEPLDCWSGNGLLPPADRDALARAEEAWRVDINDGVRVNIAPLQLAGVLGSDVLKAQDARKAIADRARWRADERRWVREGKLPRCGWMNEQVPPSPQWNELELLRLAEQQKLEQKQLDFQTGQSENETRDSAEEGNSYERESSATHL</sequence>
<dbReference type="Proteomes" id="UP000654345">
    <property type="component" value="Unassembled WGS sequence"/>
</dbReference>
<reference evidence="2 3" key="1">
    <citation type="journal article" date="2021" name="Int. J. Syst. Evol. Microbiol.">
        <title>Reticulibacter mediterranei gen. nov., sp. nov., within the new family Reticulibacteraceae fam. nov., and Ktedonospora formicarum gen. nov., sp. nov., Ktedonobacter robiniae sp. nov., Dictyobacter formicarum sp. nov. and Dictyobacter arantiisoli sp. nov., belonging to the class Ktedonobacteria.</title>
        <authorList>
            <person name="Yabe S."/>
            <person name="Zheng Y."/>
            <person name="Wang C.M."/>
            <person name="Sakai Y."/>
            <person name="Abe K."/>
            <person name="Yokota A."/>
            <person name="Donadio S."/>
            <person name="Cavaletti L."/>
            <person name="Monciardini P."/>
        </authorList>
    </citation>
    <scope>NUCLEOTIDE SEQUENCE [LARGE SCALE GENOMIC DNA]</scope>
    <source>
        <strain evidence="2 3">SOSP1-30</strain>
    </source>
</reference>
<evidence type="ECO:0000313" key="2">
    <source>
        <dbReference type="EMBL" id="GHO59271.1"/>
    </source>
</evidence>
<gene>
    <name evidence="2" type="ORF">KSB_77460</name>
</gene>
<protein>
    <submittedName>
        <fullName evidence="2">Uncharacterized protein</fullName>
    </submittedName>
</protein>
<evidence type="ECO:0000313" key="3">
    <source>
        <dbReference type="Proteomes" id="UP000654345"/>
    </source>
</evidence>
<organism evidence="2 3">
    <name type="scientific">Ktedonobacter robiniae</name>
    <dbReference type="NCBI Taxonomy" id="2778365"/>
    <lineage>
        <taxon>Bacteria</taxon>
        <taxon>Bacillati</taxon>
        <taxon>Chloroflexota</taxon>
        <taxon>Ktedonobacteria</taxon>
        <taxon>Ktedonobacterales</taxon>
        <taxon>Ktedonobacteraceae</taxon>
        <taxon>Ktedonobacter</taxon>
    </lineage>
</organism>
<feature type="region of interest" description="Disordered" evidence="1">
    <location>
        <begin position="361"/>
        <end position="394"/>
    </location>
</feature>
<feature type="compositionally biased region" description="Basic and acidic residues" evidence="1">
    <location>
        <begin position="373"/>
        <end position="394"/>
    </location>
</feature>
<dbReference type="EMBL" id="BNJG01000003">
    <property type="protein sequence ID" value="GHO59271.1"/>
    <property type="molecule type" value="Genomic_DNA"/>
</dbReference>
<name>A0ABQ3V282_9CHLR</name>
<accession>A0ABQ3V282</accession>
<keyword evidence="3" id="KW-1185">Reference proteome</keyword>